<gene>
    <name evidence="4" type="ORF">N7U68_11555</name>
</gene>
<accession>A0ABY6D6J2</accession>
<dbReference type="GO" id="GO:0004497">
    <property type="term" value="F:monooxygenase activity"/>
    <property type="evidence" value="ECO:0007669"/>
    <property type="project" value="UniProtKB-KW"/>
</dbReference>
<dbReference type="PANTHER" id="PTHR32332:SF20">
    <property type="entry name" value="2-NITROPROPANE DIOXYGENASE-LIKE PROTEIN"/>
    <property type="match status" value="1"/>
</dbReference>
<dbReference type="PANTHER" id="PTHR32332">
    <property type="entry name" value="2-NITROPROPANE DIOXYGENASE"/>
    <property type="match status" value="1"/>
</dbReference>
<dbReference type="CDD" id="cd04730">
    <property type="entry name" value="NPD_like"/>
    <property type="match status" value="1"/>
</dbReference>
<dbReference type="Proteomes" id="UP001064087">
    <property type="component" value="Chromosome"/>
</dbReference>
<evidence type="ECO:0000256" key="3">
    <source>
        <dbReference type="ARBA" id="ARBA00023002"/>
    </source>
</evidence>
<evidence type="ECO:0000256" key="2">
    <source>
        <dbReference type="ARBA" id="ARBA00022643"/>
    </source>
</evidence>
<dbReference type="RefSeq" id="WP_263046887.1">
    <property type="nucleotide sequence ID" value="NZ_CP106738.1"/>
</dbReference>
<dbReference type="Pfam" id="PF03060">
    <property type="entry name" value="NMO"/>
    <property type="match status" value="2"/>
</dbReference>
<dbReference type="InterPro" id="IPR004136">
    <property type="entry name" value="NMO"/>
</dbReference>
<keyword evidence="4" id="KW-0503">Monooxygenase</keyword>
<dbReference type="InterPro" id="IPR013785">
    <property type="entry name" value="Aldolase_TIM"/>
</dbReference>
<sequence length="320" mass="33347">MQIQTDVTRLFGIDLPILQAGMSWASSCSALPLAVSSAGGLGVLAVGPMYLDAIDQCIDEIRAGTDKPFAVNMPLYRKGAEEVLDLLEAKRIPAIIASQGGPKKYLDRFKAIGTKCIHVVAGEEHAVKAMNAGVDGLVVVGGEAGGHPPPSLVSTLVLVRAISKVTGGRIPLIASGGLADGRGLLAALSLGAGAANFGTRFMATPEANVSDGYKQAVLRAGVSDTRTVGSELGMIRVIENRFSDRMLELERQGADIESRKDVFMASSLKMAAFDGDVEEGKLEAGQSTGLVERVMPAADVVAEIASEYARALEELPSAVV</sequence>
<evidence type="ECO:0000256" key="1">
    <source>
        <dbReference type="ARBA" id="ARBA00022630"/>
    </source>
</evidence>
<evidence type="ECO:0000313" key="5">
    <source>
        <dbReference type="Proteomes" id="UP001064087"/>
    </source>
</evidence>
<dbReference type="SUPFAM" id="SSF51412">
    <property type="entry name" value="Inosine monophosphate dehydrogenase (IMPDH)"/>
    <property type="match status" value="1"/>
</dbReference>
<name>A0ABY6D6J2_9RHOB</name>
<dbReference type="Gene3D" id="3.20.20.70">
    <property type="entry name" value="Aldolase class I"/>
    <property type="match status" value="1"/>
</dbReference>
<keyword evidence="3" id="KW-0560">Oxidoreductase</keyword>
<evidence type="ECO:0000313" key="4">
    <source>
        <dbReference type="EMBL" id="UXX81764.1"/>
    </source>
</evidence>
<proteinExistence type="predicted"/>
<reference evidence="4" key="1">
    <citation type="submission" date="2022-10" db="EMBL/GenBank/DDBJ databases">
        <title>Roseovarius pelagicus sp. nov., isolated from Arctic seawater.</title>
        <authorList>
            <person name="Hong Y.W."/>
            <person name="Hwang C.Y."/>
        </authorList>
    </citation>
    <scope>NUCLEOTIDE SEQUENCE</scope>
    <source>
        <strain evidence="4">HL-MP18</strain>
    </source>
</reference>
<keyword evidence="2" id="KW-0288">FMN</keyword>
<keyword evidence="1" id="KW-0285">Flavoprotein</keyword>
<dbReference type="EMBL" id="CP106738">
    <property type="protein sequence ID" value="UXX81764.1"/>
    <property type="molecule type" value="Genomic_DNA"/>
</dbReference>
<keyword evidence="5" id="KW-1185">Reference proteome</keyword>
<protein>
    <submittedName>
        <fullName evidence="4">Nitronate monooxygenase</fullName>
    </submittedName>
</protein>
<organism evidence="4 5">
    <name type="scientific">Roseovarius pelagicus</name>
    <dbReference type="NCBI Taxonomy" id="2980108"/>
    <lineage>
        <taxon>Bacteria</taxon>
        <taxon>Pseudomonadati</taxon>
        <taxon>Pseudomonadota</taxon>
        <taxon>Alphaproteobacteria</taxon>
        <taxon>Rhodobacterales</taxon>
        <taxon>Roseobacteraceae</taxon>
        <taxon>Roseovarius</taxon>
    </lineage>
</organism>